<proteinExistence type="predicted"/>
<protein>
    <submittedName>
        <fullName evidence="1">Uncharacterized protein</fullName>
    </submittedName>
</protein>
<gene>
    <name evidence="1" type="ORF">HW555_010140</name>
</gene>
<keyword evidence="2" id="KW-1185">Reference proteome</keyword>
<name>A0A835L605_SPOEX</name>
<dbReference type="Proteomes" id="UP000648187">
    <property type="component" value="Unassembled WGS sequence"/>
</dbReference>
<evidence type="ECO:0000313" key="1">
    <source>
        <dbReference type="EMBL" id="KAF9410942.1"/>
    </source>
</evidence>
<feature type="non-terminal residue" evidence="1">
    <location>
        <position position="206"/>
    </location>
</feature>
<feature type="non-terminal residue" evidence="1">
    <location>
        <position position="1"/>
    </location>
</feature>
<accession>A0A835L605</accession>
<reference evidence="1" key="1">
    <citation type="submission" date="2020-08" db="EMBL/GenBank/DDBJ databases">
        <title>Spodoptera exigua strain:BAW_Kor-Di-RS1 Genome sequencing and assembly.</title>
        <authorList>
            <person name="Kim J."/>
            <person name="Nam H.Y."/>
            <person name="Kwon M."/>
            <person name="Choi J.H."/>
            <person name="Cho S.R."/>
            <person name="Kim G.-H."/>
        </authorList>
    </citation>
    <scope>NUCLEOTIDE SEQUENCE</scope>
    <source>
        <strain evidence="1">BAW_Kor-Di-RS1</strain>
        <tissue evidence="1">Whole-body</tissue>
    </source>
</reference>
<dbReference type="EMBL" id="JACKWZ010000240">
    <property type="protein sequence ID" value="KAF9410942.1"/>
    <property type="molecule type" value="Genomic_DNA"/>
</dbReference>
<dbReference type="AlphaFoldDB" id="A0A835L605"/>
<organism evidence="1 2">
    <name type="scientific">Spodoptera exigua</name>
    <name type="common">Beet armyworm</name>
    <name type="synonym">Noctua fulgens</name>
    <dbReference type="NCBI Taxonomy" id="7107"/>
    <lineage>
        <taxon>Eukaryota</taxon>
        <taxon>Metazoa</taxon>
        <taxon>Ecdysozoa</taxon>
        <taxon>Arthropoda</taxon>
        <taxon>Hexapoda</taxon>
        <taxon>Insecta</taxon>
        <taxon>Pterygota</taxon>
        <taxon>Neoptera</taxon>
        <taxon>Endopterygota</taxon>
        <taxon>Lepidoptera</taxon>
        <taxon>Glossata</taxon>
        <taxon>Ditrysia</taxon>
        <taxon>Noctuoidea</taxon>
        <taxon>Noctuidae</taxon>
        <taxon>Amphipyrinae</taxon>
        <taxon>Spodoptera</taxon>
    </lineage>
</organism>
<sequence length="206" mass="22706">IITAPETDWRFPEEYVVAVNQAAAIPADNQAAVIQVNQAVAILAVNQEVANPEVNQVADGPVDDQVAILEDNPEAVADPVDSQVVAVVILAANQVVASLVEGLEVNALVTRRINAHLEIQVDPIPLLLDNQAMVAILLASKLQSNHNLYTLPNIKKANKLANRMFQILEMTAVFQLIGYFDKNVCLTKFIRQEMFSCFYSKIFIWL</sequence>
<comment type="caution">
    <text evidence="1">The sequence shown here is derived from an EMBL/GenBank/DDBJ whole genome shotgun (WGS) entry which is preliminary data.</text>
</comment>
<evidence type="ECO:0000313" key="2">
    <source>
        <dbReference type="Proteomes" id="UP000648187"/>
    </source>
</evidence>